<dbReference type="OrthoDB" id="10264196at2759"/>
<keyword evidence="7" id="KW-1185">Reference proteome</keyword>
<feature type="domain" description="Alanine racemase N-terminal" evidence="6">
    <location>
        <begin position="98"/>
        <end position="264"/>
    </location>
</feature>
<comment type="similarity">
    <text evidence="2 4">Belongs to the pyridoxal phosphate-binding protein YggS/PROSC family.</text>
</comment>
<dbReference type="PIRSF" id="PIRSF004848">
    <property type="entry name" value="YBL036c_PLPDEIII"/>
    <property type="match status" value="1"/>
</dbReference>
<evidence type="ECO:0000256" key="4">
    <source>
        <dbReference type="RuleBase" id="RU004514"/>
    </source>
</evidence>
<organism evidence="8">
    <name type="scientific">Dissoconium aciculare CBS 342.82</name>
    <dbReference type="NCBI Taxonomy" id="1314786"/>
    <lineage>
        <taxon>Eukaryota</taxon>
        <taxon>Fungi</taxon>
        <taxon>Dikarya</taxon>
        <taxon>Ascomycota</taxon>
        <taxon>Pezizomycotina</taxon>
        <taxon>Dothideomycetes</taxon>
        <taxon>Dothideomycetidae</taxon>
        <taxon>Mycosphaerellales</taxon>
        <taxon>Dissoconiaceae</taxon>
        <taxon>Dissoconium</taxon>
    </lineage>
</organism>
<dbReference type="NCBIfam" id="TIGR00044">
    <property type="entry name" value="YggS family pyridoxal phosphate-dependent enzyme"/>
    <property type="match status" value="1"/>
</dbReference>
<feature type="region of interest" description="Disordered" evidence="5">
    <location>
        <begin position="47"/>
        <end position="70"/>
    </location>
</feature>
<dbReference type="Pfam" id="PF01168">
    <property type="entry name" value="Ala_racemase_N"/>
    <property type="match status" value="1"/>
</dbReference>
<gene>
    <name evidence="8" type="ORF">K489DRAFT_316936</name>
</gene>
<accession>A0A6J3M7V5</accession>
<dbReference type="AlphaFoldDB" id="A0A6J3M7V5"/>
<dbReference type="InterPro" id="IPR001608">
    <property type="entry name" value="Ala_racemase_N"/>
</dbReference>
<evidence type="ECO:0000313" key="8">
    <source>
        <dbReference type="RefSeq" id="XP_033461116.1"/>
    </source>
</evidence>
<name>A0A6J3M7V5_9PEZI</name>
<evidence type="ECO:0000313" key="7">
    <source>
        <dbReference type="Proteomes" id="UP000504637"/>
    </source>
</evidence>
<feature type="compositionally biased region" description="Low complexity" evidence="5">
    <location>
        <begin position="49"/>
        <end position="60"/>
    </location>
</feature>
<dbReference type="SUPFAM" id="SSF51419">
    <property type="entry name" value="PLP-binding barrel"/>
    <property type="match status" value="1"/>
</dbReference>
<dbReference type="HAMAP" id="MF_02087">
    <property type="entry name" value="PLP_homeostasis"/>
    <property type="match status" value="1"/>
</dbReference>
<dbReference type="PANTHER" id="PTHR10146">
    <property type="entry name" value="PROLINE SYNTHETASE CO-TRANSCRIBED BACTERIAL HOMOLOG PROTEIN"/>
    <property type="match status" value="1"/>
</dbReference>
<evidence type="ECO:0000256" key="5">
    <source>
        <dbReference type="SAM" id="MobiDB-lite"/>
    </source>
</evidence>
<comment type="cofactor">
    <cofactor evidence="3">
        <name>pyridoxal 5'-phosphate</name>
        <dbReference type="ChEBI" id="CHEBI:597326"/>
    </cofactor>
</comment>
<reference evidence="8" key="2">
    <citation type="submission" date="2020-04" db="EMBL/GenBank/DDBJ databases">
        <authorList>
            <consortium name="NCBI Genome Project"/>
        </authorList>
    </citation>
    <scope>NUCLEOTIDE SEQUENCE</scope>
    <source>
        <strain evidence="8">CBS 342.82</strain>
    </source>
</reference>
<reference evidence="8" key="1">
    <citation type="submission" date="2020-01" db="EMBL/GenBank/DDBJ databases">
        <authorList>
            <consortium name="DOE Joint Genome Institute"/>
            <person name="Haridas S."/>
            <person name="Albert R."/>
            <person name="Binder M."/>
            <person name="Bloem J."/>
            <person name="Labutti K."/>
            <person name="Salamov A."/>
            <person name="Andreopoulos B."/>
            <person name="Baker S.E."/>
            <person name="Barry K."/>
            <person name="Bills G."/>
            <person name="Bluhm B.H."/>
            <person name="Cannon C."/>
            <person name="Castanera R."/>
            <person name="Culley D.E."/>
            <person name="Daum C."/>
            <person name="Ezra D."/>
            <person name="Gonzalez J.B."/>
            <person name="Henrissat B."/>
            <person name="Kuo A."/>
            <person name="Liang C."/>
            <person name="Lipzen A."/>
            <person name="Lutzoni F."/>
            <person name="Magnuson J."/>
            <person name="Mondo S."/>
            <person name="Nolan M."/>
            <person name="Ohm R."/>
            <person name="Pangilinan J."/>
            <person name="Park H.-J."/>
            <person name="Ramirez L."/>
            <person name="Alfaro M."/>
            <person name="Sun H."/>
            <person name="Tritt A."/>
            <person name="Yoshinaga Y."/>
            <person name="Zwiers L.-H."/>
            <person name="Turgeon B.G."/>
            <person name="Goodwin S.B."/>
            <person name="Spatafora J.W."/>
            <person name="Crous P.W."/>
            <person name="Grigoriev I.V."/>
        </authorList>
    </citation>
    <scope>NUCLEOTIDE SEQUENCE</scope>
    <source>
        <strain evidence="8">CBS 342.82</strain>
    </source>
</reference>
<dbReference type="CDD" id="cd06822">
    <property type="entry name" value="PLPDE_III_YBL036c_euk"/>
    <property type="match status" value="1"/>
</dbReference>
<dbReference type="PROSITE" id="PS01211">
    <property type="entry name" value="UPF0001"/>
    <property type="match status" value="1"/>
</dbReference>
<dbReference type="Gene3D" id="3.20.20.10">
    <property type="entry name" value="Alanine racemase"/>
    <property type="match status" value="1"/>
</dbReference>
<comment type="function">
    <text evidence="2">Pyridoxal 5'-phosphate (PLP)-binding protein, which may be involved in intracellular homeostatic regulation of pyridoxal 5'-phosphate (PLP), the active form of vitamin B6.</text>
</comment>
<evidence type="ECO:0000256" key="1">
    <source>
        <dbReference type="ARBA" id="ARBA00022898"/>
    </source>
</evidence>
<dbReference type="InterPro" id="IPR029066">
    <property type="entry name" value="PLP-binding_barrel"/>
</dbReference>
<feature type="modified residue" description="N6-(pyridoxal phosphate)lysine" evidence="2 3">
    <location>
        <position position="38"/>
    </location>
</feature>
<reference evidence="8" key="3">
    <citation type="submission" date="2025-08" db="UniProtKB">
        <authorList>
            <consortium name="RefSeq"/>
        </authorList>
    </citation>
    <scope>IDENTIFICATION</scope>
    <source>
        <strain evidence="8">CBS 342.82</strain>
    </source>
</reference>
<dbReference type="PANTHER" id="PTHR10146:SF14">
    <property type="entry name" value="PYRIDOXAL PHOSPHATE HOMEOSTASIS PROTEIN"/>
    <property type="match status" value="1"/>
</dbReference>
<evidence type="ECO:0000259" key="6">
    <source>
        <dbReference type="Pfam" id="PF01168"/>
    </source>
</evidence>
<evidence type="ECO:0000256" key="3">
    <source>
        <dbReference type="PIRSR" id="PIRSR004848-1"/>
    </source>
</evidence>
<keyword evidence="1 2" id="KW-0663">Pyridoxal phosphate</keyword>
<dbReference type="GeneID" id="54359002"/>
<dbReference type="InterPro" id="IPR011078">
    <property type="entry name" value="PyrdxlP_homeostasis"/>
</dbReference>
<sequence length="272" mass="29562">MRIDPGRARTLLENLQHVAEKVNAAKGNRPVRLIAVSKLKPATDILALHHPPSSDQSDSSKGPTRPHHFDFGENYAQELTEKAGLLPRTIRWHMIGALQTNKCKALAESVPNLFCVASVDSAKKADALNKGRKACLEPDDSDRRLRILVQVNTSGEESKSGVSPDSDELLNLCRHIHSDAESPHLRLAGLMTIGAIARSRAAAEGEENEDFVKLRDVRSQVAKALEIPEDELALSMGMSADFEAALGMGSDEVRVGTGIFGERPPKDQARVV</sequence>
<dbReference type="Proteomes" id="UP000504637">
    <property type="component" value="Unplaced"/>
</dbReference>
<protein>
    <recommendedName>
        <fullName evidence="2">Pyridoxal phosphate homeostasis protein</fullName>
        <shortName evidence="2">PLP homeostasis protein</shortName>
    </recommendedName>
</protein>
<proteinExistence type="inferred from homology"/>
<dbReference type="GO" id="GO:0030170">
    <property type="term" value="F:pyridoxal phosphate binding"/>
    <property type="evidence" value="ECO:0007669"/>
    <property type="project" value="UniProtKB-UniRule"/>
</dbReference>
<evidence type="ECO:0000256" key="2">
    <source>
        <dbReference type="HAMAP-Rule" id="MF_03225"/>
    </source>
</evidence>
<dbReference type="RefSeq" id="XP_033461116.1">
    <property type="nucleotide sequence ID" value="XM_033601202.1"/>
</dbReference>